<accession>A0A0K2XY73</accession>
<sequence length="41" mass="4444">MHVFELGLLCLLCKVFGLFDGTLASNTHTMLNAHQELAGVV</sequence>
<organism evidence="1 2">
    <name type="scientific">Helicobacter ailurogastricus</name>
    <dbReference type="NCBI Taxonomy" id="1578720"/>
    <lineage>
        <taxon>Bacteria</taxon>
        <taxon>Pseudomonadati</taxon>
        <taxon>Campylobacterota</taxon>
        <taxon>Epsilonproteobacteria</taxon>
        <taxon>Campylobacterales</taxon>
        <taxon>Helicobacteraceae</taxon>
        <taxon>Helicobacter</taxon>
    </lineage>
</organism>
<gene>
    <name evidence="1" type="ORF">HAL07_02120</name>
</gene>
<dbReference type="AlphaFoldDB" id="A0A0K2XY73"/>
<protein>
    <submittedName>
        <fullName evidence="1">Uncharacterized protein</fullName>
    </submittedName>
</protein>
<name>A0A0K2XY73_9HELI</name>
<dbReference type="Proteomes" id="UP000043437">
    <property type="component" value="Unassembled WGS sequence"/>
</dbReference>
<evidence type="ECO:0000313" key="1">
    <source>
        <dbReference type="EMBL" id="CRF52086.1"/>
    </source>
</evidence>
<dbReference type="EMBL" id="CDMG01000002">
    <property type="protein sequence ID" value="CRF52086.1"/>
    <property type="molecule type" value="Genomic_DNA"/>
</dbReference>
<reference evidence="2" key="1">
    <citation type="submission" date="2014-12" db="EMBL/GenBank/DDBJ databases">
        <authorList>
            <person name="Jaenicke S."/>
        </authorList>
    </citation>
    <scope>NUCLEOTIDE SEQUENCE [LARGE SCALE GENOMIC DNA]</scope>
</reference>
<proteinExistence type="predicted"/>
<evidence type="ECO:0000313" key="2">
    <source>
        <dbReference type="Proteomes" id="UP000043437"/>
    </source>
</evidence>